<dbReference type="Gene3D" id="3.90.1300.10">
    <property type="entry name" value="Amidase signature (AS) domain"/>
    <property type="match status" value="1"/>
</dbReference>
<evidence type="ECO:0000313" key="2">
    <source>
        <dbReference type="EMBL" id="SVB54193.1"/>
    </source>
</evidence>
<evidence type="ECO:0000259" key="1">
    <source>
        <dbReference type="Pfam" id="PF01425"/>
    </source>
</evidence>
<dbReference type="GO" id="GO:0003824">
    <property type="term" value="F:catalytic activity"/>
    <property type="evidence" value="ECO:0007669"/>
    <property type="project" value="InterPro"/>
</dbReference>
<dbReference type="InterPro" id="IPR023631">
    <property type="entry name" value="Amidase_dom"/>
</dbReference>
<dbReference type="PANTHER" id="PTHR11895:SF176">
    <property type="entry name" value="AMIDASE AMID-RELATED"/>
    <property type="match status" value="1"/>
</dbReference>
<organism evidence="2">
    <name type="scientific">marine metagenome</name>
    <dbReference type="NCBI Taxonomy" id="408172"/>
    <lineage>
        <taxon>unclassified sequences</taxon>
        <taxon>metagenomes</taxon>
        <taxon>ecological metagenomes</taxon>
    </lineage>
</organism>
<proteinExistence type="predicted"/>
<dbReference type="InterPro" id="IPR020556">
    <property type="entry name" value="Amidase_CS"/>
</dbReference>
<reference evidence="2" key="1">
    <citation type="submission" date="2018-05" db="EMBL/GenBank/DDBJ databases">
        <authorList>
            <person name="Lanie J.A."/>
            <person name="Ng W.-L."/>
            <person name="Kazmierczak K.M."/>
            <person name="Andrzejewski T.M."/>
            <person name="Davidsen T.M."/>
            <person name="Wayne K.J."/>
            <person name="Tettelin H."/>
            <person name="Glass J.I."/>
            <person name="Rusch D."/>
            <person name="Podicherti R."/>
            <person name="Tsui H.-C.T."/>
            <person name="Winkler M.E."/>
        </authorList>
    </citation>
    <scope>NUCLEOTIDE SEQUENCE</scope>
</reference>
<dbReference type="PANTHER" id="PTHR11895">
    <property type="entry name" value="TRANSAMIDASE"/>
    <property type="match status" value="1"/>
</dbReference>
<dbReference type="InterPro" id="IPR000120">
    <property type="entry name" value="Amidase"/>
</dbReference>
<dbReference type="EMBL" id="UINC01046325">
    <property type="protein sequence ID" value="SVB54193.1"/>
    <property type="molecule type" value="Genomic_DNA"/>
</dbReference>
<dbReference type="AlphaFoldDB" id="A0A382EW60"/>
<sequence length="274" mass="28462">MDIATLAPLMERRQVSPVELMESQLARIDAVNPTLNAYVSLYPDAALAAAKTAEEEIAAGNYRGPLHGIPLAVKDLFQVAGMERTCGSKILAEGIANTDATSVARLRNAGAIMLGLLNLHEFAFGPTGINPIVGTALNPWDTSKVSGGSSSGSGCATSAALAMATLGSDTGGSIRIPAALCGVVGLKQTYGLASRAGIYTLCESLDHGGPLARTVRDAALVLQAIAGTDEADPSTAHARVRDYTSEMDQPLAGLRIGVPQDFYFDRLHPEIESA</sequence>
<feature type="domain" description="Amidase" evidence="1">
    <location>
        <begin position="19"/>
        <end position="273"/>
    </location>
</feature>
<dbReference type="Pfam" id="PF01425">
    <property type="entry name" value="Amidase"/>
    <property type="match status" value="1"/>
</dbReference>
<name>A0A382EW60_9ZZZZ</name>
<protein>
    <recommendedName>
        <fullName evidence="1">Amidase domain-containing protein</fullName>
    </recommendedName>
</protein>
<feature type="non-terminal residue" evidence="2">
    <location>
        <position position="274"/>
    </location>
</feature>
<dbReference type="SUPFAM" id="SSF75304">
    <property type="entry name" value="Amidase signature (AS) enzymes"/>
    <property type="match status" value="1"/>
</dbReference>
<gene>
    <name evidence="2" type="ORF">METZ01_LOCUS207047</name>
</gene>
<dbReference type="InterPro" id="IPR036928">
    <property type="entry name" value="AS_sf"/>
</dbReference>
<accession>A0A382EW60</accession>
<dbReference type="PROSITE" id="PS00571">
    <property type="entry name" value="AMIDASES"/>
    <property type="match status" value="1"/>
</dbReference>